<evidence type="ECO:0000313" key="15">
    <source>
        <dbReference type="Proteomes" id="UP000198309"/>
    </source>
</evidence>
<dbReference type="GO" id="GO:0005886">
    <property type="term" value="C:plasma membrane"/>
    <property type="evidence" value="ECO:0007669"/>
    <property type="project" value="UniProtKB-SubCell"/>
</dbReference>
<dbReference type="InterPro" id="IPR009056">
    <property type="entry name" value="Cyt_c-like_dom"/>
</dbReference>
<dbReference type="Pfam" id="PF00034">
    <property type="entry name" value="Cytochrom_C"/>
    <property type="match status" value="1"/>
</dbReference>
<evidence type="ECO:0000313" key="16">
    <source>
        <dbReference type="Proteomes" id="UP000199693"/>
    </source>
</evidence>
<dbReference type="RefSeq" id="WP_176450315.1">
    <property type="nucleotide sequence ID" value="NZ_FNEC01000005.1"/>
</dbReference>
<feature type="binding site" description="covalent" evidence="9">
    <location>
        <position position="41"/>
    </location>
    <ligand>
        <name>heme c</name>
        <dbReference type="ChEBI" id="CHEBI:61717"/>
        <label>1</label>
    </ligand>
</feature>
<reference evidence="14 15" key="2">
    <citation type="submission" date="2017-06" db="EMBL/GenBank/DDBJ databases">
        <authorList>
            <person name="Varghese N."/>
            <person name="Submissions S."/>
        </authorList>
    </citation>
    <scope>NUCLEOTIDE SEQUENCE [LARGE SCALE GENOMIC DNA]</scope>
    <source>
        <strain evidence="14 15">RLD-1</strain>
    </source>
</reference>
<dbReference type="GO" id="GO:0016614">
    <property type="term" value="F:oxidoreductase activity, acting on CH-OH group of donors"/>
    <property type="evidence" value="ECO:0007669"/>
    <property type="project" value="InterPro"/>
</dbReference>
<dbReference type="PANTHER" id="PTHR35008">
    <property type="entry name" value="BLL4482 PROTEIN-RELATED"/>
    <property type="match status" value="1"/>
</dbReference>
<evidence type="ECO:0000256" key="2">
    <source>
        <dbReference type="ARBA" id="ARBA00022475"/>
    </source>
</evidence>
<keyword evidence="7 10" id="KW-0408">Iron</keyword>
<dbReference type="GO" id="GO:0020037">
    <property type="term" value="F:heme binding"/>
    <property type="evidence" value="ECO:0007669"/>
    <property type="project" value="InterPro"/>
</dbReference>
<feature type="binding site" description="axial binding residue" evidence="10">
    <location>
        <position position="45"/>
    </location>
    <ligand>
        <name>heme c</name>
        <dbReference type="ChEBI" id="CHEBI:61717"/>
        <label>1</label>
    </ligand>
    <ligandPart>
        <name>Fe</name>
        <dbReference type="ChEBI" id="CHEBI:18248"/>
    </ligandPart>
</feature>
<dbReference type="EMBL" id="FZPC01000008">
    <property type="protein sequence ID" value="SNS84201.1"/>
    <property type="molecule type" value="Genomic_DNA"/>
</dbReference>
<sequence length="417" mass="44870">MKFAIRLLLPLLATLALADLARAEDTAAVDRGRYLARLGDCAACHTSDPARPFAGGLRMNTPIGAIYSTNITPDPLSGIGGYSLADFARALREGRAADGHWLYPAMPYPSFAKLSDADVADLYQYFQQGVQPQQQANRKADIPWPLNLRWPLGLWSALFAGGERYRDDPQRSAQWNRGAYLVQGLGHCGSCHSPRGWAFQELAQDQGDARYLGGGTLDGWHAPELRSATASGLQQWSEAELVAFLKTGHNERTAAFGAMVGAVQNSTQYFTDEDLRAVAGYLKSLGEGSGAPDLARDDGLSYRALAAGQPASTGAALYLDNCAACHRSDGRGYRNTFPQLLGNSAVLGNDPSSLISIILKGSRMAVTEGAPTGLRMPDFGWRLDDVQVAELANFLRQAWGQRAPRVSAAQVAALRGR</sequence>
<gene>
    <name evidence="13" type="ORF">SAMN05216189_1005126</name>
    <name evidence="14" type="ORF">SAMN06295949_10861</name>
</gene>
<keyword evidence="2" id="KW-1003">Cell membrane</keyword>
<dbReference type="GO" id="GO:0009055">
    <property type="term" value="F:electron transfer activity"/>
    <property type="evidence" value="ECO:0007669"/>
    <property type="project" value="InterPro"/>
</dbReference>
<feature type="binding site" description="axial binding residue" evidence="10">
    <location>
        <position position="326"/>
    </location>
    <ligand>
        <name>heme c</name>
        <dbReference type="ChEBI" id="CHEBI:61717"/>
        <label>3</label>
    </ligand>
    <ligandPart>
        <name>Fe</name>
        <dbReference type="ChEBI" id="CHEBI:18248"/>
    </ligandPart>
</feature>
<feature type="binding site" description="covalent" evidence="9">
    <location>
        <position position="44"/>
    </location>
    <ligand>
        <name>heme c</name>
        <dbReference type="ChEBI" id="CHEBI:61717"/>
        <label>1</label>
    </ligand>
</feature>
<evidence type="ECO:0000259" key="12">
    <source>
        <dbReference type="PROSITE" id="PS51007"/>
    </source>
</evidence>
<keyword evidence="6" id="KW-0677">Repeat</keyword>
<evidence type="ECO:0000256" key="4">
    <source>
        <dbReference type="ARBA" id="ARBA00022723"/>
    </source>
</evidence>
<keyword evidence="15" id="KW-1185">Reference proteome</keyword>
<dbReference type="InterPro" id="IPR051459">
    <property type="entry name" value="Cytochrome_c-type_DH"/>
</dbReference>
<keyword evidence="8" id="KW-0472">Membrane</keyword>
<feature type="signal peptide" evidence="11">
    <location>
        <begin position="1"/>
        <end position="18"/>
    </location>
</feature>
<keyword evidence="3 9" id="KW-0349">Heme</keyword>
<dbReference type="InterPro" id="IPR036909">
    <property type="entry name" value="Cyt_c-like_dom_sf"/>
</dbReference>
<dbReference type="PIRSF" id="PIRSF000018">
    <property type="entry name" value="Mb_ADH_cyt_c"/>
    <property type="match status" value="1"/>
</dbReference>
<dbReference type="SUPFAM" id="SSF46626">
    <property type="entry name" value="Cytochrome c"/>
    <property type="match status" value="3"/>
</dbReference>
<evidence type="ECO:0000256" key="9">
    <source>
        <dbReference type="PIRSR" id="PIRSR000018-50"/>
    </source>
</evidence>
<evidence type="ECO:0000256" key="3">
    <source>
        <dbReference type="ARBA" id="ARBA00022617"/>
    </source>
</evidence>
<feature type="binding site" description="covalent" evidence="9">
    <location>
        <position position="325"/>
    </location>
    <ligand>
        <name>heme c</name>
        <dbReference type="ChEBI" id="CHEBI:61717"/>
        <label>3</label>
    </ligand>
</feature>
<reference evidence="13 16" key="1">
    <citation type="submission" date="2016-10" db="EMBL/GenBank/DDBJ databases">
        <authorList>
            <person name="de Groot N.N."/>
        </authorList>
    </citation>
    <scope>NUCLEOTIDE SEQUENCE [LARGE SCALE GENOMIC DNA]</scope>
    <source>
        <strain evidence="13 16">CCM 7361</strain>
    </source>
</reference>
<evidence type="ECO:0000256" key="1">
    <source>
        <dbReference type="ARBA" id="ARBA00004236"/>
    </source>
</evidence>
<evidence type="ECO:0000256" key="8">
    <source>
        <dbReference type="ARBA" id="ARBA00023136"/>
    </source>
</evidence>
<feature type="binding site" description="covalent" evidence="9">
    <location>
        <position position="191"/>
    </location>
    <ligand>
        <name>heme c</name>
        <dbReference type="ChEBI" id="CHEBI:61717"/>
        <label>2</label>
    </ligand>
</feature>
<keyword evidence="5 11" id="KW-0732">Signal</keyword>
<feature type="binding site" description="covalent" evidence="9">
    <location>
        <position position="322"/>
    </location>
    <ligand>
        <name>heme c</name>
        <dbReference type="ChEBI" id="CHEBI:61717"/>
        <label>3</label>
    </ligand>
</feature>
<dbReference type="InterPro" id="IPR014353">
    <property type="entry name" value="Membr-bd_ADH_cyt_c"/>
</dbReference>
<evidence type="ECO:0000313" key="13">
    <source>
        <dbReference type="EMBL" id="SDI46400.1"/>
    </source>
</evidence>
<protein>
    <submittedName>
        <fullName evidence="14">Cytochrome c, mono- and diheme variants</fullName>
    </submittedName>
    <submittedName>
        <fullName evidence="13">Cytochrome c, mono-and diheme variants</fullName>
    </submittedName>
</protein>
<evidence type="ECO:0000256" key="10">
    <source>
        <dbReference type="PIRSR" id="PIRSR000018-51"/>
    </source>
</evidence>
<evidence type="ECO:0000256" key="11">
    <source>
        <dbReference type="SAM" id="SignalP"/>
    </source>
</evidence>
<comment type="subcellular location">
    <subcellularLocation>
        <location evidence="1">Cell membrane</location>
    </subcellularLocation>
</comment>
<dbReference type="Proteomes" id="UP000198309">
    <property type="component" value="Unassembled WGS sequence"/>
</dbReference>
<feature type="domain" description="Cytochrome c" evidence="12">
    <location>
        <begin position="309"/>
        <end position="399"/>
    </location>
</feature>
<organism evidence="13 16">
    <name type="scientific">Pseudomonas delhiensis</name>
    <dbReference type="NCBI Taxonomy" id="366289"/>
    <lineage>
        <taxon>Bacteria</taxon>
        <taxon>Pseudomonadati</taxon>
        <taxon>Pseudomonadota</taxon>
        <taxon>Gammaproteobacteria</taxon>
        <taxon>Pseudomonadales</taxon>
        <taxon>Pseudomonadaceae</taxon>
        <taxon>Pseudomonas</taxon>
    </lineage>
</organism>
<dbReference type="Gene3D" id="1.10.760.10">
    <property type="entry name" value="Cytochrome c-like domain"/>
    <property type="match status" value="3"/>
</dbReference>
<proteinExistence type="predicted"/>
<evidence type="ECO:0000313" key="14">
    <source>
        <dbReference type="EMBL" id="SNS84201.1"/>
    </source>
</evidence>
<feature type="domain" description="Cytochrome c" evidence="12">
    <location>
        <begin position="173"/>
        <end position="286"/>
    </location>
</feature>
<name>A0A239HSL5_9PSED</name>
<feature type="binding site" description="covalent" evidence="9">
    <location>
        <position position="188"/>
    </location>
    <ligand>
        <name>heme c</name>
        <dbReference type="ChEBI" id="CHEBI:61717"/>
        <label>2</label>
    </ligand>
</feature>
<feature type="binding site" description="axial binding residue" evidence="10">
    <location>
        <position position="192"/>
    </location>
    <ligand>
        <name>heme c</name>
        <dbReference type="ChEBI" id="CHEBI:61717"/>
        <label>2</label>
    </ligand>
    <ligandPart>
        <name>Fe</name>
        <dbReference type="ChEBI" id="CHEBI:18248"/>
    </ligandPart>
</feature>
<dbReference type="AlphaFoldDB" id="A0A239HSL5"/>
<dbReference type="Proteomes" id="UP000199693">
    <property type="component" value="Unassembled WGS sequence"/>
</dbReference>
<comment type="cofactor">
    <cofactor evidence="9">
        <name>heme c</name>
        <dbReference type="ChEBI" id="CHEBI:61717"/>
    </cofactor>
    <text evidence="9">Binds 3 heme c groups covalently per subunit.</text>
</comment>
<dbReference type="EMBL" id="FNEC01000005">
    <property type="protein sequence ID" value="SDI46400.1"/>
    <property type="molecule type" value="Genomic_DNA"/>
</dbReference>
<dbReference type="PANTHER" id="PTHR35008:SF8">
    <property type="entry name" value="ALCOHOL DEHYDROGENASE CYTOCHROME C SUBUNIT"/>
    <property type="match status" value="1"/>
</dbReference>
<accession>A0A239HSL5</accession>
<dbReference type="PROSITE" id="PS51007">
    <property type="entry name" value="CYTC"/>
    <property type="match status" value="3"/>
</dbReference>
<evidence type="ECO:0000256" key="5">
    <source>
        <dbReference type="ARBA" id="ARBA00022729"/>
    </source>
</evidence>
<evidence type="ECO:0000256" key="7">
    <source>
        <dbReference type="ARBA" id="ARBA00023004"/>
    </source>
</evidence>
<feature type="domain" description="Cytochrome c" evidence="12">
    <location>
        <begin position="27"/>
        <end position="130"/>
    </location>
</feature>
<keyword evidence="4 10" id="KW-0479">Metal-binding</keyword>
<dbReference type="GO" id="GO:0005506">
    <property type="term" value="F:iron ion binding"/>
    <property type="evidence" value="ECO:0007669"/>
    <property type="project" value="InterPro"/>
</dbReference>
<evidence type="ECO:0000256" key="6">
    <source>
        <dbReference type="ARBA" id="ARBA00022737"/>
    </source>
</evidence>
<feature type="chain" id="PRO_5030040733" evidence="11">
    <location>
        <begin position="19"/>
        <end position="417"/>
    </location>
</feature>